<evidence type="ECO:0000313" key="1">
    <source>
        <dbReference type="EMBL" id="ECZ5737941.1"/>
    </source>
</evidence>
<protein>
    <submittedName>
        <fullName evidence="1">Uncharacterized protein</fullName>
    </submittedName>
</protein>
<evidence type="ECO:0000313" key="2">
    <source>
        <dbReference type="Proteomes" id="UP000421425"/>
    </source>
</evidence>
<gene>
    <name evidence="1" type="ORF">F8Y55_04610</name>
</gene>
<dbReference type="EMBL" id="AALHBX010000005">
    <property type="protein sequence ID" value="ECZ5737941.1"/>
    <property type="molecule type" value="Genomic_DNA"/>
</dbReference>
<dbReference type="RefSeq" id="WP_002861638.1">
    <property type="nucleotide sequence ID" value="NZ_CAXRPQ010000010.1"/>
</dbReference>
<name>A0A430YDU3_CAMJU</name>
<dbReference type="Proteomes" id="UP000421425">
    <property type="component" value="Unassembled WGS sequence"/>
</dbReference>
<proteinExistence type="predicted"/>
<comment type="caution">
    <text evidence="1">The sequence shown here is derived from an EMBL/GenBank/DDBJ whole genome shotgun (WGS) entry which is preliminary data.</text>
</comment>
<dbReference type="AlphaFoldDB" id="A0A430YDU3"/>
<organism evidence="1 2">
    <name type="scientific">Campylobacter jejuni</name>
    <dbReference type="NCBI Taxonomy" id="197"/>
    <lineage>
        <taxon>Bacteria</taxon>
        <taxon>Pseudomonadati</taxon>
        <taxon>Campylobacterota</taxon>
        <taxon>Epsilonproteobacteria</taxon>
        <taxon>Campylobacterales</taxon>
        <taxon>Campylobacteraceae</taxon>
        <taxon>Campylobacter</taxon>
    </lineage>
</organism>
<sequence length="89" mass="11206">MNKTLQEIEEEIKDYENENNRLIEENNKLKQEIEIYEEENDKLYFEALDRERELLKKKNKYVFFIKNNYDRIYMWLIIIALAFIIYKFI</sequence>
<reference evidence="1 2" key="1">
    <citation type="submission" date="2019-10" db="EMBL/GenBank/DDBJ databases">
        <authorList>
            <consortium name="PulseNet: The National Subtyping Network for Foodborne Disease Surveillance"/>
            <person name="Tarr C.L."/>
            <person name="Trees E."/>
            <person name="Katz L.S."/>
            <person name="Carleton-Romer H.A."/>
            <person name="Stroika S."/>
            <person name="Kucerova Z."/>
            <person name="Roache K.F."/>
            <person name="Sabol A.L."/>
            <person name="Besser J."/>
            <person name="Gerner-Smidt P."/>
        </authorList>
    </citation>
    <scope>NUCLEOTIDE SEQUENCE [LARGE SCALE GENOMIC DNA]</scope>
    <source>
        <strain evidence="1 2">PNUSAC012091</strain>
    </source>
</reference>
<accession>A0A430YDU3</accession>